<evidence type="ECO:0000256" key="5">
    <source>
        <dbReference type="ARBA" id="ARBA00017303"/>
    </source>
</evidence>
<evidence type="ECO:0000256" key="9">
    <source>
        <dbReference type="ARBA" id="ARBA00030238"/>
    </source>
</evidence>
<dbReference type="EMBL" id="MWXA01000005">
    <property type="protein sequence ID" value="OZG67284.1"/>
    <property type="molecule type" value="Genomic_DNA"/>
</dbReference>
<dbReference type="EC" id="3.2.1.1" evidence="4"/>
<evidence type="ECO:0000256" key="1">
    <source>
        <dbReference type="ARBA" id="ARBA00000548"/>
    </source>
</evidence>
<dbReference type="Gene3D" id="2.60.40.10">
    <property type="entry name" value="Immunoglobulins"/>
    <property type="match status" value="2"/>
</dbReference>
<accession>A0A261G7A3</accession>
<name>A0A261G7A3_9BIFI</name>
<sequence length="751" mass="80900">MPRLRNMYHKLKVIVSIFLVALCFVAFTTATPSWASVEKVSSTSHAVADSSIASSAISSGTGDMTGDVIYQLVTDRFYDGDTSNDNPSSAPNEYSADKSNWQLYWGGDFQGVTDKMSYLKDMGIGAIWISPPVQNISSPAVDSSGNASAGYHGYWGMDFYVPDPHFGSWQDFDTMVTAAHNNGIKIIMDWAINDTSPEDVNNSSYANDGALLKNGTKLASYSDDPSGYFHHNGGVTDYNDQYQVEYKNLFNLADLAQENSVTTEYLKDAVDTWLSHGVDGIRMDAVKHMPSGFLKSYADNIYRQRGVFLFGEWADTSSAALWQQEVKLANADGMSLENFDLNTSIRDVFASGASMAELDSTISRQQSSFDWSNQLVDFVDGQDVSRFLSINNSTSLLDQATVVNMTVPGIPSLYYGDEQYTHDDSTNSSDQVGGDPYNRDAMSSFSENTRNFKIVQALASLRKNNPALRYGSSTERWINNDVYVYERKFYNDVVLVAVNKGNSSYTLNNLNTSLPNGSYSDNLSGLLGGGTLTVGEGSNGTNPVSSYTLNGGQAAVWSYVEPSQTTPEIGNIGPTMGRSGDVVSVTGSNFGSGTGTVNVGGVTAVIDQWSPTEVDFTIPQGVKPGSENVVVTTTGSLASNSIAYNVLSAAQTATTFTVTGTSTSPGDELYLTGNVPELGSWNTDSAVAIGPMLCPNYPTWFTMASLPAGLPIQYKFFVKKANGTVQWEGGSNHTYTAPSSGTGAISVAWQD</sequence>
<comment type="catalytic activity">
    <reaction evidence="1">
        <text>Endohydrolysis of (1-&gt;4)-alpha-D-glucosidic linkages in polysaccharides containing three or more (1-&gt;4)-alpha-linked D-glucose units.</text>
        <dbReference type="EC" id="3.2.1.1"/>
    </reaction>
</comment>
<dbReference type="Gene3D" id="2.60.40.1180">
    <property type="entry name" value="Golgi alpha-mannosidase II"/>
    <property type="match status" value="1"/>
</dbReference>
<dbReference type="SUPFAM" id="SSF51445">
    <property type="entry name" value="(Trans)glycosidases"/>
    <property type="match status" value="1"/>
</dbReference>
<evidence type="ECO:0000256" key="4">
    <source>
        <dbReference type="ARBA" id="ARBA00012595"/>
    </source>
</evidence>
<proteinExistence type="inferred from homology"/>
<dbReference type="SUPFAM" id="SSF81296">
    <property type="entry name" value="E set domains"/>
    <property type="match status" value="1"/>
</dbReference>
<evidence type="ECO:0000259" key="10">
    <source>
        <dbReference type="PROSITE" id="PS51166"/>
    </source>
</evidence>
<evidence type="ECO:0000256" key="7">
    <source>
        <dbReference type="ARBA" id="ARBA00022729"/>
    </source>
</evidence>
<dbReference type="InterPro" id="IPR013780">
    <property type="entry name" value="Glyco_hydro_b"/>
</dbReference>
<dbReference type="Pfam" id="PF02806">
    <property type="entry name" value="Alpha-amylase_C"/>
    <property type="match status" value="1"/>
</dbReference>
<dbReference type="InterPro" id="IPR017853">
    <property type="entry name" value="GH"/>
</dbReference>
<feature type="domain" description="CBM20" evidence="10">
    <location>
        <begin position="646"/>
        <end position="751"/>
    </location>
</feature>
<comment type="caution">
    <text evidence="11">The sequence shown here is derived from an EMBL/GenBank/DDBJ whole genome shotgun (WGS) entry which is preliminary data.</text>
</comment>
<evidence type="ECO:0000256" key="6">
    <source>
        <dbReference type="ARBA" id="ARBA00022723"/>
    </source>
</evidence>
<keyword evidence="7" id="KW-0732">Signal</keyword>
<evidence type="ECO:0000256" key="3">
    <source>
        <dbReference type="ARBA" id="ARBA00008061"/>
    </source>
</evidence>
<dbReference type="SMART" id="SM00642">
    <property type="entry name" value="Aamy"/>
    <property type="match status" value="1"/>
</dbReference>
<evidence type="ECO:0000256" key="8">
    <source>
        <dbReference type="ARBA" id="ARBA00022837"/>
    </source>
</evidence>
<comment type="similarity">
    <text evidence="3">Belongs to the glycosyl hydrolase 13 family.</text>
</comment>
<dbReference type="InterPro" id="IPR002044">
    <property type="entry name" value="CBM20"/>
</dbReference>
<organism evidence="11 12">
    <name type="scientific">Bifidobacterium aquikefiri</name>
    <dbReference type="NCBI Taxonomy" id="1653207"/>
    <lineage>
        <taxon>Bacteria</taxon>
        <taxon>Bacillati</taxon>
        <taxon>Actinomycetota</taxon>
        <taxon>Actinomycetes</taxon>
        <taxon>Bifidobacteriales</taxon>
        <taxon>Bifidobacteriaceae</taxon>
        <taxon>Bifidobacterium</taxon>
    </lineage>
</organism>
<keyword evidence="12" id="KW-1185">Reference proteome</keyword>
<dbReference type="SMART" id="SM01065">
    <property type="entry name" value="CBM_2"/>
    <property type="match status" value="1"/>
</dbReference>
<dbReference type="InterPro" id="IPR013784">
    <property type="entry name" value="Carb-bd-like_fold"/>
</dbReference>
<dbReference type="InterPro" id="IPR006047">
    <property type="entry name" value="GH13_cat_dom"/>
</dbReference>
<dbReference type="Pfam" id="PF00686">
    <property type="entry name" value="CBM_20"/>
    <property type="match status" value="1"/>
</dbReference>
<dbReference type="InterPro" id="IPR031319">
    <property type="entry name" value="A-amylase_C"/>
</dbReference>
<comment type="cofactor">
    <cofactor evidence="2">
        <name>Ca(2+)</name>
        <dbReference type="ChEBI" id="CHEBI:29108"/>
    </cofactor>
</comment>
<dbReference type="CDD" id="cd11320">
    <property type="entry name" value="AmyAc_AmyMalt_CGTase_like"/>
    <property type="match status" value="1"/>
</dbReference>
<dbReference type="Pfam" id="PF01833">
    <property type="entry name" value="TIG"/>
    <property type="match status" value="1"/>
</dbReference>
<keyword evidence="8" id="KW-0106">Calcium</keyword>
<dbReference type="Proteomes" id="UP000216451">
    <property type="component" value="Unassembled WGS sequence"/>
</dbReference>
<dbReference type="GO" id="GO:0005975">
    <property type="term" value="P:carbohydrate metabolic process"/>
    <property type="evidence" value="ECO:0007669"/>
    <property type="project" value="InterPro"/>
</dbReference>
<dbReference type="GO" id="GO:0004556">
    <property type="term" value="F:alpha-amylase activity"/>
    <property type="evidence" value="ECO:0007669"/>
    <property type="project" value="UniProtKB-EC"/>
</dbReference>
<dbReference type="PROSITE" id="PS51166">
    <property type="entry name" value="CBM20"/>
    <property type="match status" value="1"/>
</dbReference>
<reference evidence="11 12" key="1">
    <citation type="journal article" date="2017" name="BMC Genomics">
        <title>Comparative genomic and phylogenomic analyses of the Bifidobacteriaceae family.</title>
        <authorList>
            <person name="Lugli G.A."/>
            <person name="Milani C."/>
            <person name="Turroni F."/>
            <person name="Duranti S."/>
            <person name="Mancabelli L."/>
            <person name="Mangifesta M."/>
            <person name="Ferrario C."/>
            <person name="Modesto M."/>
            <person name="Mattarelli P."/>
            <person name="Jiri K."/>
            <person name="van Sinderen D."/>
            <person name="Ventura M."/>
        </authorList>
    </citation>
    <scope>NUCLEOTIDE SEQUENCE [LARGE SCALE GENOMIC DNA]</scope>
    <source>
        <strain evidence="11 12">LMG 28769</strain>
    </source>
</reference>
<dbReference type="InterPro" id="IPR002909">
    <property type="entry name" value="IPT_dom"/>
</dbReference>
<dbReference type="SUPFAM" id="SSF51011">
    <property type="entry name" value="Glycosyl hydrolase domain"/>
    <property type="match status" value="1"/>
</dbReference>
<dbReference type="InterPro" id="IPR006048">
    <property type="entry name" value="A-amylase/branching_C"/>
</dbReference>
<dbReference type="SMART" id="SM00632">
    <property type="entry name" value="Aamy_C"/>
    <property type="match status" value="1"/>
</dbReference>
<dbReference type="GO" id="GO:2001070">
    <property type="term" value="F:starch binding"/>
    <property type="evidence" value="ECO:0007669"/>
    <property type="project" value="InterPro"/>
</dbReference>
<evidence type="ECO:0000313" key="11">
    <source>
        <dbReference type="EMBL" id="OZG67284.1"/>
    </source>
</evidence>
<keyword evidence="6" id="KW-0479">Metal-binding</keyword>
<protein>
    <recommendedName>
        <fullName evidence="5">Alpha-amylase</fullName>
        <ecNumber evidence="4">3.2.1.1</ecNumber>
    </recommendedName>
    <alternativeName>
        <fullName evidence="9">1,4-alpha-D-glucan glucanohydrolase</fullName>
    </alternativeName>
</protein>
<dbReference type="GO" id="GO:0046872">
    <property type="term" value="F:metal ion binding"/>
    <property type="evidence" value="ECO:0007669"/>
    <property type="project" value="UniProtKB-KW"/>
</dbReference>
<dbReference type="InterPro" id="IPR013783">
    <property type="entry name" value="Ig-like_fold"/>
</dbReference>
<dbReference type="Gene3D" id="3.20.20.80">
    <property type="entry name" value="Glycosidases"/>
    <property type="match status" value="1"/>
</dbReference>
<dbReference type="PANTHER" id="PTHR10357:SF215">
    <property type="entry name" value="ALPHA-AMYLASE 1"/>
    <property type="match status" value="1"/>
</dbReference>
<evidence type="ECO:0000256" key="2">
    <source>
        <dbReference type="ARBA" id="ARBA00001913"/>
    </source>
</evidence>
<gene>
    <name evidence="11" type="ORF">BAQU_1357</name>
</gene>
<dbReference type="AlphaFoldDB" id="A0A261G7A3"/>
<dbReference type="SUPFAM" id="SSF49452">
    <property type="entry name" value="Starch-binding domain-like"/>
    <property type="match status" value="1"/>
</dbReference>
<dbReference type="Pfam" id="PF00128">
    <property type="entry name" value="Alpha-amylase"/>
    <property type="match status" value="1"/>
</dbReference>
<dbReference type="PANTHER" id="PTHR10357">
    <property type="entry name" value="ALPHA-AMYLASE FAMILY MEMBER"/>
    <property type="match status" value="1"/>
</dbReference>
<dbReference type="InterPro" id="IPR014756">
    <property type="entry name" value="Ig_E-set"/>
</dbReference>
<evidence type="ECO:0000313" key="12">
    <source>
        <dbReference type="Proteomes" id="UP000216451"/>
    </source>
</evidence>